<dbReference type="InterPro" id="IPR027417">
    <property type="entry name" value="P-loop_NTPase"/>
</dbReference>
<keyword evidence="7 9" id="KW-0694">RNA-binding</keyword>
<dbReference type="GO" id="GO:0140664">
    <property type="term" value="F:ATP-dependent DNA damage sensor activity"/>
    <property type="evidence" value="ECO:0007669"/>
    <property type="project" value="InterPro"/>
</dbReference>
<dbReference type="GO" id="GO:0030983">
    <property type="term" value="F:mismatched DNA binding"/>
    <property type="evidence" value="ECO:0007669"/>
    <property type="project" value="InterPro"/>
</dbReference>
<dbReference type="SMART" id="SM00463">
    <property type="entry name" value="SMR"/>
    <property type="match status" value="1"/>
</dbReference>
<dbReference type="PANTHER" id="PTHR48466:SF2">
    <property type="entry name" value="OS10G0509000 PROTEIN"/>
    <property type="match status" value="1"/>
</dbReference>
<comment type="function">
    <text evidence="9">Endonuclease that is involved in the suppression of homologous recombination and thus may have a key role in the control of bacterial genetic diversity.</text>
</comment>
<comment type="similarity">
    <text evidence="9">Belongs to the DNA mismatch repair MutS family. MutS2 subfamily.</text>
</comment>
<keyword evidence="5 9" id="KW-0378">Hydrolase</keyword>
<dbReference type="AlphaFoldDB" id="A0A2A5RPM7"/>
<reference evidence="12 13" key="1">
    <citation type="submission" date="2014-12" db="EMBL/GenBank/DDBJ databases">
        <title>Draft genome sequences of 10 type strains of Lactococcus.</title>
        <authorList>
            <person name="Sun Z."/>
            <person name="Zhong Z."/>
            <person name="Liu W."/>
            <person name="Zhang W."/>
            <person name="Zhang H."/>
        </authorList>
    </citation>
    <scope>NUCLEOTIDE SEQUENCE [LARGE SCALE GENOMIC DNA]</scope>
    <source>
        <strain evidence="12 13">JCM 16395</strain>
    </source>
</reference>
<dbReference type="FunFam" id="3.40.50.300:FF:000830">
    <property type="entry name" value="Endonuclease MutS2"/>
    <property type="match status" value="1"/>
</dbReference>
<proteinExistence type="inferred from homology"/>
<keyword evidence="13" id="KW-1185">Reference proteome</keyword>
<evidence type="ECO:0000256" key="10">
    <source>
        <dbReference type="SAM" id="Coils"/>
    </source>
</evidence>
<accession>A0A2A5RPM7</accession>
<keyword evidence="2 9" id="KW-0699">rRNA-binding</keyword>
<dbReference type="Pfam" id="PF20297">
    <property type="entry name" value="MSSS"/>
    <property type="match status" value="1"/>
</dbReference>
<dbReference type="GO" id="GO:0019843">
    <property type="term" value="F:rRNA binding"/>
    <property type="evidence" value="ECO:0007669"/>
    <property type="project" value="UniProtKB-UniRule"/>
</dbReference>
<evidence type="ECO:0000256" key="5">
    <source>
        <dbReference type="ARBA" id="ARBA00022801"/>
    </source>
</evidence>
<comment type="caution">
    <text evidence="12">The sequence shown here is derived from an EMBL/GenBank/DDBJ whole genome shotgun (WGS) entry which is preliminary data.</text>
</comment>
<organism evidence="12 13">
    <name type="scientific">Lactococcus fujiensis JCM 16395</name>
    <dbReference type="NCBI Taxonomy" id="1291764"/>
    <lineage>
        <taxon>Bacteria</taxon>
        <taxon>Bacillati</taxon>
        <taxon>Bacillota</taxon>
        <taxon>Bacilli</taxon>
        <taxon>Lactobacillales</taxon>
        <taxon>Streptococcaceae</taxon>
        <taxon>Lactococcus</taxon>
    </lineage>
</organism>
<dbReference type="Pfam" id="PF01713">
    <property type="entry name" value="Smr"/>
    <property type="match status" value="1"/>
</dbReference>
<keyword evidence="3 9" id="KW-0547">Nucleotide-binding</keyword>
<dbReference type="InterPro" id="IPR036063">
    <property type="entry name" value="Smr_dom_sf"/>
</dbReference>
<dbReference type="Gene3D" id="3.30.1370.110">
    <property type="match status" value="1"/>
</dbReference>
<evidence type="ECO:0000259" key="11">
    <source>
        <dbReference type="PROSITE" id="PS50828"/>
    </source>
</evidence>
<evidence type="ECO:0000256" key="1">
    <source>
        <dbReference type="ARBA" id="ARBA00022722"/>
    </source>
</evidence>
<dbReference type="InterPro" id="IPR045076">
    <property type="entry name" value="MutS"/>
</dbReference>
<comment type="function">
    <text evidence="9">Acts as a ribosome collision sensor, splitting the ribosome into its 2 subunits. Detects stalled/collided 70S ribosomes which it binds and splits by an ATP-hydrolysis driven conformational change. Acts upstream of the ribosome quality control system (RQC), a ribosome-associated complex that mediates the extraction of incompletely synthesized nascent chains from stalled ribosomes and their subsequent degradation. Probably generates substrates for RQC.</text>
</comment>
<evidence type="ECO:0000313" key="13">
    <source>
        <dbReference type="Proteomes" id="UP000218181"/>
    </source>
</evidence>
<dbReference type="InterPro" id="IPR002625">
    <property type="entry name" value="Smr_dom"/>
</dbReference>
<evidence type="ECO:0000256" key="7">
    <source>
        <dbReference type="ARBA" id="ARBA00022884"/>
    </source>
</evidence>
<dbReference type="PROSITE" id="PS00486">
    <property type="entry name" value="DNA_MISMATCH_REPAIR_2"/>
    <property type="match status" value="1"/>
</dbReference>
<dbReference type="InterPro" id="IPR036187">
    <property type="entry name" value="DNA_mismatch_repair_MutS_sf"/>
</dbReference>
<comment type="subunit">
    <text evidence="9">Homodimer. Binds to stalled ribosomes, contacting rRNA.</text>
</comment>
<feature type="coiled-coil region" evidence="10">
    <location>
        <begin position="521"/>
        <end position="592"/>
    </location>
</feature>
<dbReference type="GO" id="GO:0016887">
    <property type="term" value="F:ATP hydrolysis activity"/>
    <property type="evidence" value="ECO:0007669"/>
    <property type="project" value="InterPro"/>
</dbReference>
<dbReference type="GO" id="GO:0004519">
    <property type="term" value="F:endonuclease activity"/>
    <property type="evidence" value="ECO:0007669"/>
    <property type="project" value="UniProtKB-UniRule"/>
</dbReference>
<keyword evidence="6 9" id="KW-0067">ATP-binding</keyword>
<dbReference type="GO" id="GO:0006298">
    <property type="term" value="P:mismatch repair"/>
    <property type="evidence" value="ECO:0007669"/>
    <property type="project" value="InterPro"/>
</dbReference>
<dbReference type="Pfam" id="PF00488">
    <property type="entry name" value="MutS_V"/>
    <property type="match status" value="1"/>
</dbReference>
<dbReference type="Proteomes" id="UP000218181">
    <property type="component" value="Unassembled WGS sequence"/>
</dbReference>
<gene>
    <name evidence="9" type="primary">mutS2</name>
    <name evidence="9" type="synonym">rqcU</name>
    <name evidence="12" type="ORF">RT41_GL000148</name>
</gene>
<protein>
    <recommendedName>
        <fullName evidence="9">Endonuclease MutS2</fullName>
        <ecNumber evidence="9">3.1.-.-</ecNumber>
    </recommendedName>
    <alternativeName>
        <fullName evidence="9">Ribosome-associated protein quality control-upstream factor</fullName>
        <shortName evidence="9">RQC-upstream factor</shortName>
        <shortName evidence="9">RqcU</shortName>
        <ecNumber evidence="9">3.6.4.-</ecNumber>
    </alternativeName>
</protein>
<evidence type="ECO:0000256" key="9">
    <source>
        <dbReference type="HAMAP-Rule" id="MF_00092"/>
    </source>
</evidence>
<dbReference type="SMART" id="SM00533">
    <property type="entry name" value="MUTSd"/>
    <property type="match status" value="1"/>
</dbReference>
<dbReference type="GO" id="GO:0043023">
    <property type="term" value="F:ribosomal large subunit binding"/>
    <property type="evidence" value="ECO:0007669"/>
    <property type="project" value="UniProtKB-UniRule"/>
</dbReference>
<feature type="domain" description="Smr" evidence="11">
    <location>
        <begin position="700"/>
        <end position="775"/>
    </location>
</feature>
<dbReference type="GO" id="GO:0045910">
    <property type="term" value="P:negative regulation of DNA recombination"/>
    <property type="evidence" value="ECO:0007669"/>
    <property type="project" value="InterPro"/>
</dbReference>
<dbReference type="EC" id="3.1.-.-" evidence="9"/>
<dbReference type="SUPFAM" id="SSF52540">
    <property type="entry name" value="P-loop containing nucleoside triphosphate hydrolases"/>
    <property type="match status" value="1"/>
</dbReference>
<dbReference type="HAMAP" id="MF_00092">
    <property type="entry name" value="MutS2"/>
    <property type="match status" value="1"/>
</dbReference>
<evidence type="ECO:0000256" key="3">
    <source>
        <dbReference type="ARBA" id="ARBA00022741"/>
    </source>
</evidence>
<dbReference type="InterPro" id="IPR000432">
    <property type="entry name" value="DNA_mismatch_repair_MutS_C"/>
</dbReference>
<evidence type="ECO:0000256" key="6">
    <source>
        <dbReference type="ARBA" id="ARBA00022840"/>
    </source>
</evidence>
<keyword evidence="10" id="KW-0175">Coiled coil</keyword>
<dbReference type="SUPFAM" id="SSF48334">
    <property type="entry name" value="DNA repair protein MutS, domain III"/>
    <property type="match status" value="1"/>
</dbReference>
<dbReference type="NCBIfam" id="TIGR01069">
    <property type="entry name" value="mutS2"/>
    <property type="match status" value="1"/>
</dbReference>
<dbReference type="SUPFAM" id="SSF160443">
    <property type="entry name" value="SMR domain-like"/>
    <property type="match status" value="1"/>
</dbReference>
<dbReference type="RefSeq" id="WP_096816859.1">
    <property type="nucleotide sequence ID" value="NZ_JXJU01000001.1"/>
</dbReference>
<dbReference type="PIRSF" id="PIRSF005814">
    <property type="entry name" value="MutS_YshD"/>
    <property type="match status" value="1"/>
</dbReference>
<dbReference type="STRING" id="1291764.GCA_001311235_00387"/>
<dbReference type="GO" id="GO:0072344">
    <property type="term" value="P:rescue of stalled ribosome"/>
    <property type="evidence" value="ECO:0007669"/>
    <property type="project" value="UniProtKB-UniRule"/>
</dbReference>
<dbReference type="PROSITE" id="PS50828">
    <property type="entry name" value="SMR"/>
    <property type="match status" value="1"/>
</dbReference>
<evidence type="ECO:0000256" key="4">
    <source>
        <dbReference type="ARBA" id="ARBA00022759"/>
    </source>
</evidence>
<dbReference type="SMART" id="SM00534">
    <property type="entry name" value="MUTSac"/>
    <property type="match status" value="1"/>
</dbReference>
<feature type="binding site" evidence="9">
    <location>
        <begin position="330"/>
        <end position="337"/>
    </location>
    <ligand>
        <name>ATP</name>
        <dbReference type="ChEBI" id="CHEBI:30616"/>
    </ligand>
</feature>
<keyword evidence="4 9" id="KW-0255">Endonuclease</keyword>
<evidence type="ECO:0000313" key="12">
    <source>
        <dbReference type="EMBL" id="PCS01384.1"/>
    </source>
</evidence>
<dbReference type="OrthoDB" id="9808166at2"/>
<name>A0A2A5RPM7_9LACT</name>
<keyword evidence="1 9" id="KW-0540">Nuclease</keyword>
<keyword evidence="8 9" id="KW-0238">DNA-binding</keyword>
<dbReference type="Gene3D" id="3.40.50.300">
    <property type="entry name" value="P-loop containing nucleotide triphosphate hydrolases"/>
    <property type="match status" value="1"/>
</dbReference>
<evidence type="ECO:0000256" key="8">
    <source>
        <dbReference type="ARBA" id="ARBA00023125"/>
    </source>
</evidence>
<dbReference type="GO" id="GO:0005524">
    <property type="term" value="F:ATP binding"/>
    <property type="evidence" value="ECO:0007669"/>
    <property type="project" value="UniProtKB-UniRule"/>
</dbReference>
<dbReference type="EMBL" id="JXJU01000001">
    <property type="protein sequence ID" value="PCS01384.1"/>
    <property type="molecule type" value="Genomic_DNA"/>
</dbReference>
<dbReference type="InterPro" id="IPR005747">
    <property type="entry name" value="MutS2"/>
</dbReference>
<dbReference type="InterPro" id="IPR046893">
    <property type="entry name" value="MSSS"/>
</dbReference>
<dbReference type="InterPro" id="IPR007696">
    <property type="entry name" value="DNA_mismatch_repair_MutS_core"/>
</dbReference>
<dbReference type="CDD" id="cd03280">
    <property type="entry name" value="ABC_MutS2"/>
    <property type="match status" value="1"/>
</dbReference>
<sequence length="775" mass="86681">MNKKILQILEFDKIKEQFAVHLVTAQGKEELAALKPLTDPIKIQFLFDELADFHLVSQENGALNLSKTSDISEFLRRLELDATLSGREFIELKKVIQGSINITRYFEAAENVTFDHLQVTVDKLIDLSLLIKKLDIFDSSGILYDNASNELMHIRGRIKRNQSDIKKIMQELLNKNTANLTESIITVRNDRQVLPVRSDSKNKIPGVVHDMSASGQTLYIEPNAVVALNNSLNQTKIEEKNEISRLLRQLSEDLKPYTNDIRQNAWLLGHMDLIKAKANFMVQQKASIPILADHKNITLYAARHPLIDAKIVVANTIKFEETLNTIVITGPNTGGKTITLKTVGLLTIMAQAGLPILVEEGSQIHLFNEIFADIGDEQSIEQSLSTFSSHMTNIVRILNAADSESLVLFDELGAGTDPKEGAALAIAILEDLRSKSIKTMASTHYPELKAYGVETPAVINASMEFNIDQMQPTYHLQMGVPGRSNALEISKRLGLPEAIIQGAASQISEGEKDVNHMIETLEEKTQEVIQRTRSIRKIEQENQVLHKELQRAFDQINRERERELQKAKVEASEVVKKASQEAQDILKNLNEKAALKPHEIIAARAELDALTPNIDFSQNKVLKKAKAKRGLKQGAKVNVLDYGQTGTLVRLEKDGRWTVQMGAISTKLSEDQFDLIEIQEPESKTKNVTKKVSNKIKAQLDLRGMRYDEAEFELDNYIDQALVANLLQITIVHGIGTGVIREMVQKKLQQNRHIKSYQFAPINAGGSGATIAILK</sequence>
<dbReference type="PANTHER" id="PTHR48466">
    <property type="entry name" value="OS10G0509000 PROTEIN-RELATED"/>
    <property type="match status" value="1"/>
</dbReference>
<dbReference type="EC" id="3.6.4.-" evidence="9"/>
<evidence type="ECO:0000256" key="2">
    <source>
        <dbReference type="ARBA" id="ARBA00022730"/>
    </source>
</evidence>